<dbReference type="InterPro" id="IPR006503">
    <property type="entry name" value="Nase-assoc"/>
</dbReference>
<evidence type="ECO:0000313" key="3">
    <source>
        <dbReference type="EMBL" id="PZN80188.1"/>
    </source>
</evidence>
<evidence type="ECO:0000313" key="4">
    <source>
        <dbReference type="Proteomes" id="UP000249396"/>
    </source>
</evidence>
<comment type="caution">
    <text evidence="3">The sequence shown here is derived from an EMBL/GenBank/DDBJ whole genome shotgun (WGS) entry which is preliminary data.</text>
</comment>
<proteinExistence type="inferred from homology"/>
<organism evidence="3 4">
    <name type="scientific">Candidatus Methylumidiphilus alinenensis</name>
    <dbReference type="NCBI Taxonomy" id="2202197"/>
    <lineage>
        <taxon>Bacteria</taxon>
        <taxon>Pseudomonadati</taxon>
        <taxon>Pseudomonadota</taxon>
        <taxon>Gammaproteobacteria</taxon>
        <taxon>Methylococcales</taxon>
        <taxon>Candidatus Methylumidiphilus</taxon>
    </lineage>
</organism>
<sequence length="138" mass="15495">MATIEFYEKPGCINNTRQKKLLRDAGHEVIEHNLMAEPWDAGRLKHFFGDTPITEWFNPSAKAMKMGLVTPENLTEAQALRLLAADPALIRRPLIQVGERCEAGFDPVLIQAWIGLDTKGATQTELETCPKTFDETRS</sequence>
<name>A0A2W4RK89_9GAMM</name>
<evidence type="ECO:0000256" key="2">
    <source>
        <dbReference type="PROSITE-ProRule" id="PRU01282"/>
    </source>
</evidence>
<accession>A0A2W4RK89</accession>
<dbReference type="NCBIfam" id="TIGR01616">
    <property type="entry name" value="nitro_assoc"/>
    <property type="match status" value="1"/>
</dbReference>
<dbReference type="InterPro" id="IPR006660">
    <property type="entry name" value="Arsenate_reductase-like"/>
</dbReference>
<dbReference type="Gene3D" id="3.40.30.10">
    <property type="entry name" value="Glutaredoxin"/>
    <property type="match status" value="1"/>
</dbReference>
<dbReference type="Proteomes" id="UP000249396">
    <property type="component" value="Unassembled WGS sequence"/>
</dbReference>
<gene>
    <name evidence="3" type="ORF">DM484_10210</name>
</gene>
<dbReference type="Pfam" id="PF03960">
    <property type="entry name" value="ArsC"/>
    <property type="match status" value="1"/>
</dbReference>
<comment type="similarity">
    <text evidence="1 2">Belongs to the ArsC family.</text>
</comment>
<protein>
    <submittedName>
        <fullName evidence="3">Nitrogenase-associated protein</fullName>
    </submittedName>
</protein>
<dbReference type="InterPro" id="IPR036249">
    <property type="entry name" value="Thioredoxin-like_sf"/>
</dbReference>
<reference evidence="3 4" key="1">
    <citation type="journal article" date="2018" name="Aquat. Microb. Ecol.">
        <title>Gammaproteobacterial methanotrophs dominate.</title>
        <authorList>
            <person name="Rissanen A.J."/>
            <person name="Saarenheimo J."/>
            <person name="Tiirola M."/>
            <person name="Peura S."/>
            <person name="Aalto S.L."/>
            <person name="Karvinen A."/>
            <person name="Nykanen H."/>
        </authorList>
    </citation>
    <scope>NUCLEOTIDE SEQUENCE [LARGE SCALE GENOMIC DNA]</scope>
    <source>
        <strain evidence="3">AMbin10</strain>
    </source>
</reference>
<dbReference type="AlphaFoldDB" id="A0A2W4RK89"/>
<dbReference type="PROSITE" id="PS51353">
    <property type="entry name" value="ARSC"/>
    <property type="match status" value="1"/>
</dbReference>
<dbReference type="PANTHER" id="PTHR30041">
    <property type="entry name" value="ARSENATE REDUCTASE"/>
    <property type="match status" value="1"/>
</dbReference>
<dbReference type="PANTHER" id="PTHR30041:SF8">
    <property type="entry name" value="PROTEIN YFFB"/>
    <property type="match status" value="1"/>
</dbReference>
<dbReference type="SUPFAM" id="SSF52833">
    <property type="entry name" value="Thioredoxin-like"/>
    <property type="match status" value="1"/>
</dbReference>
<evidence type="ECO:0000256" key="1">
    <source>
        <dbReference type="ARBA" id="ARBA00007198"/>
    </source>
</evidence>
<dbReference type="EMBL" id="QJPH01000287">
    <property type="protein sequence ID" value="PZN80188.1"/>
    <property type="molecule type" value="Genomic_DNA"/>
</dbReference>